<proteinExistence type="predicted"/>
<name>A0A2I0KY81_PUNGR</name>
<keyword evidence="2" id="KW-1185">Reference proteome</keyword>
<dbReference type="EMBL" id="PGOL01000276">
    <property type="protein sequence ID" value="PKI73425.1"/>
    <property type="molecule type" value="Genomic_DNA"/>
</dbReference>
<evidence type="ECO:0000313" key="1">
    <source>
        <dbReference type="EMBL" id="PKI73425.1"/>
    </source>
</evidence>
<accession>A0A2I0KY81</accession>
<sequence>MGPLPEPLQGNIHPSQLLIAPLYLQAGLGEFSLKLALIDELFIFFGNFLAEKIPLSPEAWSFNDHRAPCDHDLFDSLSAIHRRLVLPPGPNGLSHEGYLVLAPFNHLENDTG</sequence>
<protein>
    <submittedName>
        <fullName evidence="1">Uncharacterized protein</fullName>
    </submittedName>
</protein>
<reference evidence="1 2" key="1">
    <citation type="submission" date="2017-11" db="EMBL/GenBank/DDBJ databases">
        <title>De-novo sequencing of pomegranate (Punica granatum L.) genome.</title>
        <authorList>
            <person name="Akparov Z."/>
            <person name="Amiraslanov A."/>
            <person name="Hajiyeva S."/>
            <person name="Abbasov M."/>
            <person name="Kaur K."/>
            <person name="Hamwieh A."/>
            <person name="Solovyev V."/>
            <person name="Salamov A."/>
            <person name="Braich B."/>
            <person name="Kosarev P."/>
            <person name="Mahmoud A."/>
            <person name="Hajiyev E."/>
            <person name="Babayeva S."/>
            <person name="Izzatullayeva V."/>
            <person name="Mammadov A."/>
            <person name="Mammadov A."/>
            <person name="Sharifova S."/>
            <person name="Ojaghi J."/>
            <person name="Eynullazada K."/>
            <person name="Bayramov B."/>
            <person name="Abdulazimova A."/>
            <person name="Shahmuradov I."/>
        </authorList>
    </citation>
    <scope>NUCLEOTIDE SEQUENCE [LARGE SCALE GENOMIC DNA]</scope>
    <source>
        <strain evidence="2">cv. AG2017</strain>
        <tissue evidence="1">Leaf</tissue>
    </source>
</reference>
<organism evidence="1 2">
    <name type="scientific">Punica granatum</name>
    <name type="common">Pomegranate</name>
    <dbReference type="NCBI Taxonomy" id="22663"/>
    <lineage>
        <taxon>Eukaryota</taxon>
        <taxon>Viridiplantae</taxon>
        <taxon>Streptophyta</taxon>
        <taxon>Embryophyta</taxon>
        <taxon>Tracheophyta</taxon>
        <taxon>Spermatophyta</taxon>
        <taxon>Magnoliopsida</taxon>
        <taxon>eudicotyledons</taxon>
        <taxon>Gunneridae</taxon>
        <taxon>Pentapetalae</taxon>
        <taxon>rosids</taxon>
        <taxon>malvids</taxon>
        <taxon>Myrtales</taxon>
        <taxon>Lythraceae</taxon>
        <taxon>Punica</taxon>
    </lineage>
</organism>
<dbReference type="AlphaFoldDB" id="A0A2I0KY81"/>
<gene>
    <name evidence="1" type="ORF">CRG98_006195</name>
</gene>
<evidence type="ECO:0000313" key="2">
    <source>
        <dbReference type="Proteomes" id="UP000233551"/>
    </source>
</evidence>
<comment type="caution">
    <text evidence="1">The sequence shown here is derived from an EMBL/GenBank/DDBJ whole genome shotgun (WGS) entry which is preliminary data.</text>
</comment>
<dbReference type="Proteomes" id="UP000233551">
    <property type="component" value="Unassembled WGS sequence"/>
</dbReference>